<keyword evidence="2" id="KW-0472">Membrane</keyword>
<feature type="transmembrane region" description="Helical" evidence="2">
    <location>
        <begin position="6"/>
        <end position="27"/>
    </location>
</feature>
<feature type="region of interest" description="Disordered" evidence="1">
    <location>
        <begin position="69"/>
        <end position="109"/>
    </location>
</feature>
<evidence type="ECO:0000313" key="4">
    <source>
        <dbReference type="Proteomes" id="UP000636800"/>
    </source>
</evidence>
<comment type="caution">
    <text evidence="3">The sequence shown here is derived from an EMBL/GenBank/DDBJ whole genome shotgun (WGS) entry which is preliminary data.</text>
</comment>
<dbReference type="OrthoDB" id="416253at2759"/>
<keyword evidence="2" id="KW-0812">Transmembrane</keyword>
<sequence length="134" mass="14928">MATSPSVTLLLVVFFISLIAFLSAYLYDKRRSRRLSELAAVDPSSLLEPADETALPSKPLSHLLNGIGEVEKEMGEDGKKKKRGRKKRSQSLADAGCHESEAKKEGRKERSFPTLFLRMLALRRGRSSYSTMAL</sequence>
<gene>
    <name evidence="3" type="ORF">HPP92_003968</name>
</gene>
<dbReference type="EMBL" id="JADCNL010000001">
    <property type="protein sequence ID" value="KAG0499277.1"/>
    <property type="molecule type" value="Genomic_DNA"/>
</dbReference>
<feature type="compositionally biased region" description="Basic residues" evidence="1">
    <location>
        <begin position="80"/>
        <end position="89"/>
    </location>
</feature>
<keyword evidence="2" id="KW-1133">Transmembrane helix</keyword>
<proteinExistence type="predicted"/>
<reference evidence="3 4" key="1">
    <citation type="journal article" date="2020" name="Nat. Food">
        <title>A phased Vanilla planifolia genome enables genetic improvement of flavour and production.</title>
        <authorList>
            <person name="Hasing T."/>
            <person name="Tang H."/>
            <person name="Brym M."/>
            <person name="Khazi F."/>
            <person name="Huang T."/>
            <person name="Chambers A.H."/>
        </authorList>
    </citation>
    <scope>NUCLEOTIDE SEQUENCE [LARGE SCALE GENOMIC DNA]</scope>
    <source>
        <tissue evidence="3">Leaf</tissue>
    </source>
</reference>
<keyword evidence="4" id="KW-1185">Reference proteome</keyword>
<evidence type="ECO:0000256" key="1">
    <source>
        <dbReference type="SAM" id="MobiDB-lite"/>
    </source>
</evidence>
<feature type="compositionally biased region" description="Basic and acidic residues" evidence="1">
    <location>
        <begin position="96"/>
        <end position="109"/>
    </location>
</feature>
<dbReference type="AlphaFoldDB" id="A0A835S9D3"/>
<feature type="compositionally biased region" description="Basic and acidic residues" evidence="1">
    <location>
        <begin position="69"/>
        <end position="79"/>
    </location>
</feature>
<organism evidence="3 4">
    <name type="scientific">Vanilla planifolia</name>
    <name type="common">Vanilla</name>
    <dbReference type="NCBI Taxonomy" id="51239"/>
    <lineage>
        <taxon>Eukaryota</taxon>
        <taxon>Viridiplantae</taxon>
        <taxon>Streptophyta</taxon>
        <taxon>Embryophyta</taxon>
        <taxon>Tracheophyta</taxon>
        <taxon>Spermatophyta</taxon>
        <taxon>Magnoliopsida</taxon>
        <taxon>Liliopsida</taxon>
        <taxon>Asparagales</taxon>
        <taxon>Orchidaceae</taxon>
        <taxon>Vanilloideae</taxon>
        <taxon>Vanilleae</taxon>
        <taxon>Vanilla</taxon>
    </lineage>
</organism>
<accession>A0A835S9D3</accession>
<dbReference type="Proteomes" id="UP000636800">
    <property type="component" value="Chromosome 1"/>
</dbReference>
<protein>
    <submittedName>
        <fullName evidence="3">Uncharacterized protein</fullName>
    </submittedName>
</protein>
<evidence type="ECO:0000313" key="3">
    <source>
        <dbReference type="EMBL" id="KAG0499277.1"/>
    </source>
</evidence>
<evidence type="ECO:0000256" key="2">
    <source>
        <dbReference type="SAM" id="Phobius"/>
    </source>
</evidence>
<name>A0A835S9D3_VANPL</name>